<dbReference type="InterPro" id="IPR036872">
    <property type="entry name" value="CH_dom_sf"/>
</dbReference>
<dbReference type="FunFam" id="4.10.320.10:FF:000005">
    <property type="entry name" value="Acetyltransferase component of pyruvate dehydrogenase complex"/>
    <property type="match status" value="1"/>
</dbReference>
<dbReference type="Gene3D" id="3.30.559.10">
    <property type="entry name" value="Chloramphenicol acetyltransferase-like domain"/>
    <property type="match status" value="1"/>
</dbReference>
<comment type="caution">
    <text evidence="20">The sequence shown here is derived from an EMBL/GenBank/DDBJ whole genome shotgun (WGS) entry which is preliminary data.</text>
</comment>
<dbReference type="SMART" id="SM00021">
    <property type="entry name" value="DAX"/>
    <property type="match status" value="1"/>
</dbReference>
<dbReference type="Proteomes" id="UP000438429">
    <property type="component" value="Unassembled WGS sequence"/>
</dbReference>
<evidence type="ECO:0000256" key="3">
    <source>
        <dbReference type="ARBA" id="ARBA00022526"/>
    </source>
</evidence>
<dbReference type="GO" id="GO:0016055">
    <property type="term" value="P:Wnt signaling pathway"/>
    <property type="evidence" value="ECO:0007669"/>
    <property type="project" value="UniProtKB-KW"/>
</dbReference>
<organism evidence="20 21">
    <name type="scientific">Scophthalmus maximus</name>
    <name type="common">Turbot</name>
    <name type="synonym">Psetta maxima</name>
    <dbReference type="NCBI Taxonomy" id="52904"/>
    <lineage>
        <taxon>Eukaryota</taxon>
        <taxon>Metazoa</taxon>
        <taxon>Chordata</taxon>
        <taxon>Craniata</taxon>
        <taxon>Vertebrata</taxon>
        <taxon>Euteleostomi</taxon>
        <taxon>Actinopterygii</taxon>
        <taxon>Neopterygii</taxon>
        <taxon>Teleostei</taxon>
        <taxon>Neoteleostei</taxon>
        <taxon>Acanthomorphata</taxon>
        <taxon>Carangaria</taxon>
        <taxon>Pleuronectiformes</taxon>
        <taxon>Pleuronectoidei</taxon>
        <taxon>Scophthalmidae</taxon>
        <taxon>Scophthalmus</taxon>
    </lineage>
</organism>
<dbReference type="GO" id="GO:0006086">
    <property type="term" value="P:pyruvate decarboxylation to acetyl-CoA"/>
    <property type="evidence" value="ECO:0007669"/>
    <property type="project" value="InterPro"/>
</dbReference>
<dbReference type="PANTHER" id="PTHR23151:SF90">
    <property type="entry name" value="DIHYDROLIPOYLLYSINE-RESIDUE ACETYLTRANSFERASE COMPONENT OF PYRUVATE DEHYDROGENASE COMPLEX, MITOCHONDRIAL-RELATED"/>
    <property type="match status" value="1"/>
</dbReference>
<evidence type="ECO:0000256" key="5">
    <source>
        <dbReference type="ARBA" id="ARBA00022687"/>
    </source>
</evidence>
<dbReference type="InterPro" id="IPR001715">
    <property type="entry name" value="CH_dom"/>
</dbReference>
<gene>
    <name evidence="20" type="ORF">F2P81_008830</name>
</gene>
<keyword evidence="6 14" id="KW-0450">Lipoyl</keyword>
<dbReference type="InterPro" id="IPR003016">
    <property type="entry name" value="2-oxoA_DH_lipoyl-BS"/>
</dbReference>
<evidence type="ECO:0000256" key="14">
    <source>
        <dbReference type="RuleBase" id="RU361137"/>
    </source>
</evidence>
<dbReference type="EMBL" id="VEVO01000008">
    <property type="protein sequence ID" value="KAF0038346.1"/>
    <property type="molecule type" value="Genomic_DNA"/>
</dbReference>
<feature type="domain" description="DIX" evidence="17">
    <location>
        <begin position="338"/>
        <end position="432"/>
    </location>
</feature>
<comment type="subunit">
    <text evidence="11">Part of the pyruvate dehydrogenase complex (PDHc) that is a multi-enzyme complex composed of multiple copies of three enzymes, pyruvate dehydrogenase (subunits PDH1A and PDHB, E1 component), dihydrolipoamide acetyltransferase (DLAT, E2 component), and dihydrolipoamide dehydrogenase (DLD, E3 component) to which is added an additional protein the E3-binding protein (PDHX, E3BP). In terms of structural architecture, the E2 and E3BP components assemble into a 60meric central core with icosahedral symmetry. The central core is decorated with E1 and E3 proteins. Currently, two alternative models for the E2:E3BP stoichiometry are considered as being either 48:12 (E2(48)-E3BP(12)) or 40:20 (E2(40)-E3BP(20)). Interacts with PDK2 and PDK3. Interacts with SIRT4. Interacts with PDHB.</text>
</comment>
<feature type="region of interest" description="Disordered" evidence="16">
    <location>
        <begin position="799"/>
        <end position="827"/>
    </location>
</feature>
<dbReference type="Pfam" id="PF02817">
    <property type="entry name" value="E3_binding"/>
    <property type="match status" value="1"/>
</dbReference>
<dbReference type="GO" id="GO:0005759">
    <property type="term" value="C:mitochondrial matrix"/>
    <property type="evidence" value="ECO:0007669"/>
    <property type="project" value="UniProtKB-SubCell"/>
</dbReference>
<dbReference type="InterPro" id="IPR045257">
    <property type="entry name" value="E2/Pdx1"/>
</dbReference>
<dbReference type="Gene3D" id="1.10.418.10">
    <property type="entry name" value="Calponin-like domain"/>
    <property type="match status" value="1"/>
</dbReference>
<feature type="region of interest" description="Disordered" evidence="16">
    <location>
        <begin position="181"/>
        <end position="242"/>
    </location>
</feature>
<feature type="domain" description="Peripheral subunit-binding (PSBD)" evidence="19">
    <location>
        <begin position="783"/>
        <end position="820"/>
    </location>
</feature>
<dbReference type="SUPFAM" id="SSF54236">
    <property type="entry name" value="Ubiquitin-like"/>
    <property type="match status" value="1"/>
</dbReference>
<keyword evidence="3" id="KW-0313">Glucose metabolism</keyword>
<evidence type="ECO:0000256" key="2">
    <source>
        <dbReference type="ARBA" id="ARBA00007317"/>
    </source>
</evidence>
<dbReference type="InterPro" id="IPR023213">
    <property type="entry name" value="CAT-like_dom_sf"/>
</dbReference>
<evidence type="ECO:0000256" key="8">
    <source>
        <dbReference type="ARBA" id="ARBA00023128"/>
    </source>
</evidence>
<feature type="region of interest" description="Disordered" evidence="16">
    <location>
        <begin position="620"/>
        <end position="648"/>
    </location>
</feature>
<keyword evidence="7" id="KW-0809">Transit peptide</keyword>
<dbReference type="Pfam" id="PF00778">
    <property type="entry name" value="DIX"/>
    <property type="match status" value="1"/>
</dbReference>
<evidence type="ECO:0000256" key="16">
    <source>
        <dbReference type="SAM" id="MobiDB-lite"/>
    </source>
</evidence>
<feature type="compositionally biased region" description="Low complexity" evidence="16">
    <location>
        <begin position="636"/>
        <end position="648"/>
    </location>
</feature>
<keyword evidence="8" id="KW-0496">Mitochondrion</keyword>
<feature type="coiled-coil region" evidence="15">
    <location>
        <begin position="302"/>
        <end position="343"/>
    </location>
</feature>
<dbReference type="InterPro" id="IPR001078">
    <property type="entry name" value="2-oxoacid_DH_actylTfrase"/>
</dbReference>
<dbReference type="PROSITE" id="PS00189">
    <property type="entry name" value="LIPOYL"/>
    <property type="match status" value="2"/>
</dbReference>
<keyword evidence="5 13" id="KW-0879">Wnt signaling pathway</keyword>
<comment type="catalytic activity">
    <reaction evidence="12">
        <text>N(6)-[(R)-dihydrolipoyl]-L-lysyl-[protein] + acetyl-CoA = N(6)-[(R)-S(8)-acetyldihydrolipoyl]-L-lysyl-[protein] + CoA</text>
        <dbReference type="Rhea" id="RHEA:17017"/>
        <dbReference type="Rhea" id="RHEA-COMP:10475"/>
        <dbReference type="Rhea" id="RHEA-COMP:10478"/>
        <dbReference type="ChEBI" id="CHEBI:57287"/>
        <dbReference type="ChEBI" id="CHEBI:57288"/>
        <dbReference type="ChEBI" id="CHEBI:83100"/>
        <dbReference type="ChEBI" id="CHEBI:83111"/>
        <dbReference type="EC" id="2.3.1.12"/>
    </reaction>
    <physiologicalReaction direction="left-to-right" evidence="12">
        <dbReference type="Rhea" id="RHEA:17018"/>
    </physiologicalReaction>
</comment>
<dbReference type="InterPro" id="IPR004167">
    <property type="entry name" value="PSBD"/>
</dbReference>
<dbReference type="SUPFAM" id="SSF51230">
    <property type="entry name" value="Single hybrid motif"/>
    <property type="match status" value="2"/>
</dbReference>
<dbReference type="GO" id="GO:0045254">
    <property type="term" value="C:pyruvate dehydrogenase complex"/>
    <property type="evidence" value="ECO:0007669"/>
    <property type="project" value="UniProtKB-UniRule"/>
</dbReference>
<proteinExistence type="inferred from homology"/>
<feature type="domain" description="Lipoyl-binding" evidence="18">
    <location>
        <begin position="522"/>
        <end position="598"/>
    </location>
</feature>
<dbReference type="GO" id="GO:0006006">
    <property type="term" value="P:glucose metabolic process"/>
    <property type="evidence" value="ECO:0007669"/>
    <property type="project" value="UniProtKB-KW"/>
</dbReference>
<dbReference type="Gene3D" id="2.40.240.130">
    <property type="match status" value="1"/>
</dbReference>
<evidence type="ECO:0000256" key="4">
    <source>
        <dbReference type="ARBA" id="ARBA00022679"/>
    </source>
</evidence>
<evidence type="ECO:0000313" key="20">
    <source>
        <dbReference type="EMBL" id="KAF0038346.1"/>
    </source>
</evidence>
<evidence type="ECO:0000256" key="12">
    <source>
        <dbReference type="ARBA" id="ARBA00047887"/>
    </source>
</evidence>
<dbReference type="Pfam" id="PF00364">
    <property type="entry name" value="Biotin_lipoyl"/>
    <property type="match status" value="2"/>
</dbReference>
<evidence type="ECO:0000256" key="7">
    <source>
        <dbReference type="ARBA" id="ARBA00022946"/>
    </source>
</evidence>
<comment type="cofactor">
    <cofactor evidence="14">
        <name>(R)-lipoate</name>
        <dbReference type="ChEBI" id="CHEBI:83088"/>
    </cofactor>
    <text evidence="14">Binds 2 lipoyl cofactors covalently.</text>
</comment>
<comment type="similarity">
    <text evidence="2 14">Belongs to the 2-oxoacid dehydrogenase family.</text>
</comment>
<comment type="subcellular location">
    <subcellularLocation>
        <location evidence="1">Mitochondrion matrix</location>
    </subcellularLocation>
</comment>
<dbReference type="Pfam" id="PF00307">
    <property type="entry name" value="CH"/>
    <property type="match status" value="1"/>
</dbReference>
<dbReference type="InterPro" id="IPR036625">
    <property type="entry name" value="E3-bd_dom_sf"/>
</dbReference>
<feature type="compositionally biased region" description="Polar residues" evidence="16">
    <location>
        <begin position="193"/>
        <end position="213"/>
    </location>
</feature>
<evidence type="ECO:0000256" key="1">
    <source>
        <dbReference type="ARBA" id="ARBA00004305"/>
    </source>
</evidence>
<evidence type="ECO:0000256" key="6">
    <source>
        <dbReference type="ARBA" id="ARBA00022823"/>
    </source>
</evidence>
<accession>A0A6A4ST09</accession>
<dbReference type="SUPFAM" id="SSF47005">
    <property type="entry name" value="Peripheral subunit-binding domain of 2-oxo acid dehydrogenase complex"/>
    <property type="match status" value="1"/>
</dbReference>
<dbReference type="CDD" id="cd06849">
    <property type="entry name" value="lipoyl_domain"/>
    <property type="match status" value="2"/>
</dbReference>
<dbReference type="PROSITE" id="PS50968">
    <property type="entry name" value="BIOTINYL_LIPOYL"/>
    <property type="match status" value="2"/>
</dbReference>
<dbReference type="EC" id="2.3.1.12" evidence="14"/>
<evidence type="ECO:0000256" key="9">
    <source>
        <dbReference type="ARBA" id="ARBA00023315"/>
    </source>
</evidence>
<dbReference type="FunFam" id="3.30.559.10:FF:000003">
    <property type="entry name" value="Acetyltransferase component of pyruvate dehydrogenase complex"/>
    <property type="match status" value="1"/>
</dbReference>
<evidence type="ECO:0000256" key="13">
    <source>
        <dbReference type="PROSITE-ProRule" id="PRU00069"/>
    </source>
</evidence>
<dbReference type="Pfam" id="PF00198">
    <property type="entry name" value="2-oxoacid_dh"/>
    <property type="match status" value="1"/>
</dbReference>
<comment type="function">
    <text evidence="10">As part of the pyruvate dehydrogenase complex, catalyzes the transfers of an acetyl group to a lipoic acid moiety. The pyruvate dehydrogenase complex, catalyzes the overall conversion of pyruvate to acetyl-CoA and CO(2), and thereby links cytoplasmic glycolysis and the mitochondrial tricarboxylic acid (TCA) cycle.</text>
</comment>
<name>A0A6A4ST09_SCOMX</name>
<dbReference type="InterPro" id="IPR029071">
    <property type="entry name" value="Ubiquitin-like_domsf"/>
</dbReference>
<dbReference type="InterPro" id="IPR006257">
    <property type="entry name" value="LAT1"/>
</dbReference>
<evidence type="ECO:0000256" key="10">
    <source>
        <dbReference type="ARBA" id="ARBA00045906"/>
    </source>
</evidence>
<keyword evidence="15" id="KW-0175">Coiled coil</keyword>
<evidence type="ECO:0000313" key="21">
    <source>
        <dbReference type="Proteomes" id="UP000438429"/>
    </source>
</evidence>
<keyword evidence="3" id="KW-0119">Carbohydrate metabolism</keyword>
<dbReference type="InterPro" id="IPR038207">
    <property type="entry name" value="DIX_dom_sf"/>
</dbReference>
<dbReference type="SUPFAM" id="SSF52777">
    <property type="entry name" value="CoA-dependent acyltransferases"/>
    <property type="match status" value="1"/>
</dbReference>
<dbReference type="InterPro" id="IPR001158">
    <property type="entry name" value="DIX"/>
</dbReference>
<dbReference type="SUPFAM" id="SSF47576">
    <property type="entry name" value="Calponin-homology domain, CH-domain"/>
    <property type="match status" value="1"/>
</dbReference>
<keyword evidence="4 14" id="KW-0808">Transferase</keyword>
<evidence type="ECO:0000259" key="18">
    <source>
        <dbReference type="PROSITE" id="PS50968"/>
    </source>
</evidence>
<dbReference type="PROSITE" id="PS51826">
    <property type="entry name" value="PSBD"/>
    <property type="match status" value="1"/>
</dbReference>
<sequence length="1081" mass="116169">MTAVRRHCRYRKQRLEVVLLLKLQPEVVYVGDLTSVFVTQQLATYISWVNSQLKRKPGLKPITSLRHDLQDGVVLTQLIEIVDIVDGNLKSVMRIILALAAHFKPSANHRAATGSGRTSTRGHVSHNPLSTVALAQDAAAALASARFDASQAARVPRLHSGWGLDVEKSVCVRALVEQYERGSPEEQDDPQPISLSSVSPLSNPRAPASSQTDGQEDDRQQQHSSAETSHHVAETSWGDSLSETLEKEVQDTRKMVSALQALLLHGSMPEDETDASFTLDQGNAEQQLVVIRSRFDQSMDEAQELKKEMGQKDRLLQQLKHKLEESQKQQSELQRELEHKTTVLQELLSRDLPQAQKTMDVLTLDILLPLCQALGEVTLKDVKAAVDQEGNYRYHFKALDPEFGTVKEEVYHDGAVVPGWEGKIVAWVEEDRGDESCEMLRLILRLRPASGLPCPRALPTGPAALGSRSAPGTGCLRRLHRGAGSRTACPSSGLARRATLLLRCPPLAGGCRAQRFYSLPPHQKVELPALSPTMQTGTIARWEKKEGEKIGEGDLIAEVETDKATVGFEMLEECYLAKILVPEGTREVVVGSVICITVDDPDLIAAFKDVTLDSLKAAGAAPSPAASAPPPPPPAAAAASPPAAPGSSYPTHMKVALPALSPTMTMGTVQRWEKKVGEKLSEGDLLAEIETDKATIGFEVQEEGYLAKILVPEGTRDVPLGAPLCIIVEKESDIAAFKDYVETGVAEVSTPPPAPAPAAVRDAAAPVAPSVAAPAAPRKGRVFASPLARKLASDKGIDLAQVSGSGPDGRVTRKDIDSFVPPKPAPAKAAAPAPVAAAAAPAPAPAAAPAGTFTDIPISNIRKVIAQRLMQSKQTIPHYYLSVDVNMDQVLELRQELNVEVKTQNIKLSVNDFIIKASALACLKVPECNSSWMDTVIRQNHVVDLSVAVSTANGLITPIVFNAHTKGLAAISSDVSALAAKARDGKLQPHEFQGGTFTISNLGMFGVKNFSAIINPPQSCILAVGGSEKRLMPADNEKGFDVASMMSVTLSCDHRVVDGAVGAQWLAEFRKFLEKPVTMLL</sequence>
<evidence type="ECO:0000256" key="11">
    <source>
        <dbReference type="ARBA" id="ARBA00046790"/>
    </source>
</evidence>
<dbReference type="PANTHER" id="PTHR23151">
    <property type="entry name" value="DIHYDROLIPOAMIDE ACETYL/SUCCINYL-TRANSFERASE-RELATED"/>
    <property type="match status" value="1"/>
</dbReference>
<dbReference type="Gene3D" id="2.40.50.100">
    <property type="match status" value="2"/>
</dbReference>
<keyword evidence="9 14" id="KW-0012">Acyltransferase</keyword>
<dbReference type="PROSITE" id="PS50841">
    <property type="entry name" value="DIX"/>
    <property type="match status" value="1"/>
</dbReference>
<evidence type="ECO:0000259" key="17">
    <source>
        <dbReference type="PROSITE" id="PS50841"/>
    </source>
</evidence>
<dbReference type="Gene3D" id="4.10.320.10">
    <property type="entry name" value="E3-binding domain"/>
    <property type="match status" value="1"/>
</dbReference>
<evidence type="ECO:0000256" key="15">
    <source>
        <dbReference type="SAM" id="Coils"/>
    </source>
</evidence>
<reference evidence="20 21" key="1">
    <citation type="submission" date="2019-06" db="EMBL/GenBank/DDBJ databases">
        <title>Draft genomes of female and male turbot (Scophthalmus maximus).</title>
        <authorList>
            <person name="Xu H."/>
            <person name="Xu X.-W."/>
            <person name="Shao C."/>
            <person name="Chen S."/>
        </authorList>
    </citation>
    <scope>NUCLEOTIDE SEQUENCE [LARGE SCALE GENOMIC DNA]</scope>
    <source>
        <strain evidence="20">Ysfricsl-2016a</strain>
        <tissue evidence="20">Blood</tissue>
    </source>
</reference>
<dbReference type="FunFam" id="2.40.50.100:FF:000010">
    <property type="entry name" value="Acetyltransferase component of pyruvate dehydrogenase complex"/>
    <property type="match status" value="2"/>
</dbReference>
<dbReference type="GO" id="GO:0004742">
    <property type="term" value="F:dihydrolipoyllysine-residue acetyltransferase activity"/>
    <property type="evidence" value="ECO:0007669"/>
    <property type="project" value="UniProtKB-UniRule"/>
</dbReference>
<dbReference type="NCBIfam" id="TIGR01349">
    <property type="entry name" value="PDHac_trf_mito"/>
    <property type="match status" value="1"/>
</dbReference>
<protein>
    <recommendedName>
        <fullName evidence="14">Acetyltransferase component of pyruvate dehydrogenase complex</fullName>
        <ecNumber evidence="14">2.3.1.12</ecNumber>
    </recommendedName>
</protein>
<dbReference type="AlphaFoldDB" id="A0A6A4ST09"/>
<comment type="function">
    <text evidence="14">The pyruvate dehydrogenase complex catalyzes the overall conversion of pyruvate to acetyl-CoA and CO(2).</text>
</comment>
<feature type="domain" description="Lipoyl-binding" evidence="18">
    <location>
        <begin position="652"/>
        <end position="728"/>
    </location>
</feature>
<dbReference type="InterPro" id="IPR000089">
    <property type="entry name" value="Biotin_lipoyl"/>
</dbReference>
<dbReference type="InterPro" id="IPR011053">
    <property type="entry name" value="Single_hybrid_motif"/>
</dbReference>
<evidence type="ECO:0000259" key="19">
    <source>
        <dbReference type="PROSITE" id="PS51826"/>
    </source>
</evidence>